<evidence type="ECO:0000313" key="1">
    <source>
        <dbReference type="EMBL" id="GCE17196.1"/>
    </source>
</evidence>
<protein>
    <submittedName>
        <fullName evidence="1">Uncharacterized protein</fullName>
    </submittedName>
</protein>
<accession>A0A402ADM9</accession>
<name>A0A402ADM9_9CHLR</name>
<gene>
    <name evidence="1" type="ORF">KDK_09960</name>
</gene>
<reference evidence="2" key="1">
    <citation type="submission" date="2018-12" db="EMBL/GenBank/DDBJ databases">
        <title>Tengunoibacter tsumagoiensis gen. nov., sp. nov., Dictyobacter kobayashii sp. nov., D. alpinus sp. nov., and D. joshuensis sp. nov. and description of Dictyobacteraceae fam. nov. within the order Ktedonobacterales isolated from Tengu-no-mugimeshi.</title>
        <authorList>
            <person name="Wang C.M."/>
            <person name="Zheng Y."/>
            <person name="Sakai Y."/>
            <person name="Toyoda A."/>
            <person name="Minakuchi Y."/>
            <person name="Abe K."/>
            <person name="Yokota A."/>
            <person name="Yabe S."/>
        </authorList>
    </citation>
    <scope>NUCLEOTIDE SEQUENCE [LARGE SCALE GENOMIC DNA]</scope>
    <source>
        <strain evidence="2">Uno11</strain>
    </source>
</reference>
<organism evidence="1 2">
    <name type="scientific">Dictyobacter kobayashii</name>
    <dbReference type="NCBI Taxonomy" id="2014872"/>
    <lineage>
        <taxon>Bacteria</taxon>
        <taxon>Bacillati</taxon>
        <taxon>Chloroflexota</taxon>
        <taxon>Ktedonobacteria</taxon>
        <taxon>Ktedonobacterales</taxon>
        <taxon>Dictyobacteraceae</taxon>
        <taxon>Dictyobacter</taxon>
    </lineage>
</organism>
<dbReference type="AlphaFoldDB" id="A0A402ADM9"/>
<dbReference type="EMBL" id="BIFS01000001">
    <property type="protein sequence ID" value="GCE17196.1"/>
    <property type="molecule type" value="Genomic_DNA"/>
</dbReference>
<dbReference type="RefSeq" id="WP_126548926.1">
    <property type="nucleotide sequence ID" value="NZ_BIFS01000001.1"/>
</dbReference>
<comment type="caution">
    <text evidence="1">The sequence shown here is derived from an EMBL/GenBank/DDBJ whole genome shotgun (WGS) entry which is preliminary data.</text>
</comment>
<keyword evidence="2" id="KW-1185">Reference proteome</keyword>
<sequence length="223" mass="24637">MDDDQLQHLLNALINTYGLLALKRQSFSDLPDQNVTLLDLTVNGQVHEIAYGTFGNHPQSPEDMSAYQQVGLAITQIVNTLTGPSQAYHASAAALLVRRAPSYDRVQTSMAWKDTTFTLAQAAQFECGSPPEDIDPNKESACLKYTIPKQAIILKKAQWQGLQKELGQQSKATFIEHNHYYEVRLRPLLPDEIDSHKLAIFGSAQSNYKSVPLHAAPLPAVPA</sequence>
<proteinExistence type="predicted"/>
<dbReference type="Proteomes" id="UP000287188">
    <property type="component" value="Unassembled WGS sequence"/>
</dbReference>
<evidence type="ECO:0000313" key="2">
    <source>
        <dbReference type="Proteomes" id="UP000287188"/>
    </source>
</evidence>
<dbReference type="OrthoDB" id="148077at2"/>